<evidence type="ECO:0000313" key="6">
    <source>
        <dbReference type="EMBL" id="KAH7952512.1"/>
    </source>
</evidence>
<dbReference type="GO" id="GO:0003677">
    <property type="term" value="F:DNA binding"/>
    <property type="evidence" value="ECO:0007669"/>
    <property type="project" value="UniProtKB-KW"/>
</dbReference>
<dbReference type="InterPro" id="IPR006600">
    <property type="entry name" value="HTH_CenpB_DNA-bd_dom"/>
</dbReference>
<evidence type="ECO:0000313" key="7">
    <source>
        <dbReference type="Proteomes" id="UP000821837"/>
    </source>
</evidence>
<dbReference type="InterPro" id="IPR050863">
    <property type="entry name" value="CenT-Element_Derived"/>
</dbReference>
<dbReference type="Pfam" id="PF03221">
    <property type="entry name" value="HTH_Tnp_Tc5"/>
    <property type="match status" value="1"/>
</dbReference>
<comment type="subcellular location">
    <subcellularLocation>
        <location evidence="1">Nucleus</location>
    </subcellularLocation>
</comment>
<evidence type="ECO:0000259" key="5">
    <source>
        <dbReference type="PROSITE" id="PS51253"/>
    </source>
</evidence>
<comment type="caution">
    <text evidence="6">The sequence shown here is derived from an EMBL/GenBank/DDBJ whole genome shotgun (WGS) entry which is preliminary data.</text>
</comment>
<feature type="compositionally biased region" description="Low complexity" evidence="4">
    <location>
        <begin position="94"/>
        <end position="111"/>
    </location>
</feature>
<dbReference type="GO" id="GO:0005634">
    <property type="term" value="C:nucleus"/>
    <property type="evidence" value="ECO:0007669"/>
    <property type="project" value="UniProtKB-SubCell"/>
</dbReference>
<evidence type="ECO:0000256" key="2">
    <source>
        <dbReference type="ARBA" id="ARBA00023125"/>
    </source>
</evidence>
<dbReference type="Proteomes" id="UP000821837">
    <property type="component" value="Chromosome 5"/>
</dbReference>
<dbReference type="Gene3D" id="1.10.10.60">
    <property type="entry name" value="Homeodomain-like"/>
    <property type="match status" value="2"/>
</dbReference>
<protein>
    <recommendedName>
        <fullName evidence="5">HTH CENPB-type domain-containing protein</fullName>
    </recommendedName>
</protein>
<proteinExistence type="predicted"/>
<evidence type="ECO:0000256" key="3">
    <source>
        <dbReference type="ARBA" id="ARBA00023242"/>
    </source>
</evidence>
<gene>
    <name evidence="6" type="ORF">HPB52_023847</name>
</gene>
<dbReference type="InterPro" id="IPR009057">
    <property type="entry name" value="Homeodomain-like_sf"/>
</dbReference>
<dbReference type="AlphaFoldDB" id="A0A9D4PST7"/>
<dbReference type="SUPFAM" id="SSF46689">
    <property type="entry name" value="Homeodomain-like"/>
    <property type="match status" value="2"/>
</dbReference>
<dbReference type="PROSITE" id="PS51253">
    <property type="entry name" value="HTH_CENPB"/>
    <property type="match status" value="1"/>
</dbReference>
<name>A0A9D4PST7_RHISA</name>
<keyword evidence="2" id="KW-0238">DNA-binding</keyword>
<feature type="region of interest" description="Disordered" evidence="4">
    <location>
        <begin position="81"/>
        <end position="111"/>
    </location>
</feature>
<evidence type="ECO:0000256" key="4">
    <source>
        <dbReference type="SAM" id="MobiDB-lite"/>
    </source>
</evidence>
<feature type="region of interest" description="Disordered" evidence="4">
    <location>
        <begin position="1"/>
        <end position="24"/>
    </location>
</feature>
<dbReference type="PANTHER" id="PTHR19303:SF69">
    <property type="entry name" value="MAJOR CENTROMERE AUTOANTIGEN B"/>
    <property type="match status" value="1"/>
</dbReference>
<accession>A0A9D4PST7</accession>
<evidence type="ECO:0000256" key="1">
    <source>
        <dbReference type="ARBA" id="ARBA00004123"/>
    </source>
</evidence>
<dbReference type="Pfam" id="PF04218">
    <property type="entry name" value="CENP-B_N"/>
    <property type="match status" value="1"/>
</dbReference>
<keyword evidence="7" id="KW-1185">Reference proteome</keyword>
<dbReference type="EMBL" id="JABSTV010001251">
    <property type="protein sequence ID" value="KAH7952512.1"/>
    <property type="molecule type" value="Genomic_DNA"/>
</dbReference>
<dbReference type="VEuPathDB" id="VectorBase:RSAN_044305"/>
<dbReference type="PANTHER" id="PTHR19303">
    <property type="entry name" value="TRANSPOSON"/>
    <property type="match status" value="1"/>
</dbReference>
<dbReference type="SMART" id="SM00674">
    <property type="entry name" value="CENPB"/>
    <property type="match status" value="1"/>
</dbReference>
<reference evidence="6" key="1">
    <citation type="journal article" date="2020" name="Cell">
        <title>Large-Scale Comparative Analyses of Tick Genomes Elucidate Their Genetic Diversity and Vector Capacities.</title>
        <authorList>
            <consortium name="Tick Genome and Microbiome Consortium (TIGMIC)"/>
            <person name="Jia N."/>
            <person name="Wang J."/>
            <person name="Shi W."/>
            <person name="Du L."/>
            <person name="Sun Y."/>
            <person name="Zhan W."/>
            <person name="Jiang J.F."/>
            <person name="Wang Q."/>
            <person name="Zhang B."/>
            <person name="Ji P."/>
            <person name="Bell-Sakyi L."/>
            <person name="Cui X.M."/>
            <person name="Yuan T.T."/>
            <person name="Jiang B.G."/>
            <person name="Yang W.F."/>
            <person name="Lam T.T."/>
            <person name="Chang Q.C."/>
            <person name="Ding S.J."/>
            <person name="Wang X.J."/>
            <person name="Zhu J.G."/>
            <person name="Ruan X.D."/>
            <person name="Zhao L."/>
            <person name="Wei J.T."/>
            <person name="Ye R.Z."/>
            <person name="Que T.C."/>
            <person name="Du C.H."/>
            <person name="Zhou Y.H."/>
            <person name="Cheng J.X."/>
            <person name="Dai P.F."/>
            <person name="Guo W.B."/>
            <person name="Han X.H."/>
            <person name="Huang E.J."/>
            <person name="Li L.F."/>
            <person name="Wei W."/>
            <person name="Gao Y.C."/>
            <person name="Liu J.Z."/>
            <person name="Shao H.Z."/>
            <person name="Wang X."/>
            <person name="Wang C.C."/>
            <person name="Yang T.C."/>
            <person name="Huo Q.B."/>
            <person name="Li W."/>
            <person name="Chen H.Y."/>
            <person name="Chen S.E."/>
            <person name="Zhou L.G."/>
            <person name="Ni X.B."/>
            <person name="Tian J.H."/>
            <person name="Sheng Y."/>
            <person name="Liu T."/>
            <person name="Pan Y.S."/>
            <person name="Xia L.Y."/>
            <person name="Li J."/>
            <person name="Zhao F."/>
            <person name="Cao W.C."/>
        </authorList>
    </citation>
    <scope>NUCLEOTIDE SEQUENCE</scope>
    <source>
        <strain evidence="6">Rsan-2018</strain>
    </source>
</reference>
<organism evidence="6 7">
    <name type="scientific">Rhipicephalus sanguineus</name>
    <name type="common">Brown dog tick</name>
    <name type="synonym">Ixodes sanguineus</name>
    <dbReference type="NCBI Taxonomy" id="34632"/>
    <lineage>
        <taxon>Eukaryota</taxon>
        <taxon>Metazoa</taxon>
        <taxon>Ecdysozoa</taxon>
        <taxon>Arthropoda</taxon>
        <taxon>Chelicerata</taxon>
        <taxon>Arachnida</taxon>
        <taxon>Acari</taxon>
        <taxon>Parasitiformes</taxon>
        <taxon>Ixodida</taxon>
        <taxon>Ixodoidea</taxon>
        <taxon>Ixodidae</taxon>
        <taxon>Rhipicephalinae</taxon>
        <taxon>Rhipicephalus</taxon>
        <taxon>Rhipicephalus</taxon>
    </lineage>
</organism>
<reference evidence="6" key="2">
    <citation type="submission" date="2021-09" db="EMBL/GenBank/DDBJ databases">
        <authorList>
            <person name="Jia N."/>
            <person name="Wang J."/>
            <person name="Shi W."/>
            <person name="Du L."/>
            <person name="Sun Y."/>
            <person name="Zhan W."/>
            <person name="Jiang J."/>
            <person name="Wang Q."/>
            <person name="Zhang B."/>
            <person name="Ji P."/>
            <person name="Sakyi L.B."/>
            <person name="Cui X."/>
            <person name="Yuan T."/>
            <person name="Jiang B."/>
            <person name="Yang W."/>
            <person name="Lam T.T.-Y."/>
            <person name="Chang Q."/>
            <person name="Ding S."/>
            <person name="Wang X."/>
            <person name="Zhu J."/>
            <person name="Ruan X."/>
            <person name="Zhao L."/>
            <person name="Wei J."/>
            <person name="Que T."/>
            <person name="Du C."/>
            <person name="Cheng J."/>
            <person name="Dai P."/>
            <person name="Han X."/>
            <person name="Huang E."/>
            <person name="Gao Y."/>
            <person name="Liu J."/>
            <person name="Shao H."/>
            <person name="Ye R."/>
            <person name="Li L."/>
            <person name="Wei W."/>
            <person name="Wang X."/>
            <person name="Wang C."/>
            <person name="Huo Q."/>
            <person name="Li W."/>
            <person name="Guo W."/>
            <person name="Chen H."/>
            <person name="Chen S."/>
            <person name="Zhou L."/>
            <person name="Zhou L."/>
            <person name="Ni X."/>
            <person name="Tian J."/>
            <person name="Zhou Y."/>
            <person name="Sheng Y."/>
            <person name="Liu T."/>
            <person name="Pan Y."/>
            <person name="Xia L."/>
            <person name="Li J."/>
            <person name="Zhao F."/>
            <person name="Cao W."/>
        </authorList>
    </citation>
    <scope>NUCLEOTIDE SEQUENCE</scope>
    <source>
        <strain evidence="6">Rsan-2018</strain>
        <tissue evidence="6">Larvae</tissue>
    </source>
</reference>
<keyword evidence="3" id="KW-0539">Nucleus</keyword>
<dbReference type="Gene3D" id="2.140.10.30">
    <property type="entry name" value="Dipeptidylpeptidase IV, N-terminal domain"/>
    <property type="match status" value="1"/>
</dbReference>
<sequence>MEGLVAEGGSSPEPCAIGEAGPGVTKRSWQQLRQAVRQTRCRLYGLASRLPSSVTFGKGRLYFLSPLTEGRESSLHYVDLPPHQVQGGSTEATGLAGSSNEGAAGAATAPSSTTAPMLQWRPLLDPKFHRCHPPGRLSREEQLQWERRRLMAWGITAFDYQAGRFVFPAGGSLFFCDDMPQGGPHFPVELRTSLSCARLNAQLCPCNGDVVAFVAAGDLWVTHLGSGAEARLTHTRSVVRDSRQFAVASRKRKPLSIKEKLNILAVVDRNPKRKRVDIANKLGLPVSTVKTVVSKRKEIKTNALVFGGATKQARGARHGELEEALLKWCKQARASGVNFDGSVLKEKALEIADVLGIDDFTASNGWISRFRARHGIAY</sequence>
<feature type="domain" description="HTH CENPB-type" evidence="5">
    <location>
        <begin position="309"/>
        <end position="378"/>
    </location>
</feature>
<dbReference type="VEuPathDB" id="VectorBase:RSAN_039040"/>
<dbReference type="InterPro" id="IPR007889">
    <property type="entry name" value="HTH_Psq"/>
</dbReference>